<name>A0AA38H2L6_9TREE</name>
<feature type="compositionally biased region" description="Gly residues" evidence="1">
    <location>
        <begin position="1660"/>
        <end position="1669"/>
    </location>
</feature>
<feature type="region of interest" description="Disordered" evidence="1">
    <location>
        <begin position="1707"/>
        <end position="1729"/>
    </location>
</feature>
<dbReference type="GeneID" id="77727345"/>
<feature type="compositionally biased region" description="Basic and acidic residues" evidence="1">
    <location>
        <begin position="1718"/>
        <end position="1729"/>
    </location>
</feature>
<evidence type="ECO:0000313" key="3">
    <source>
        <dbReference type="Proteomes" id="UP001164286"/>
    </source>
</evidence>
<feature type="compositionally biased region" description="Low complexity" evidence="1">
    <location>
        <begin position="965"/>
        <end position="988"/>
    </location>
</feature>
<feature type="compositionally biased region" description="Basic residues" evidence="1">
    <location>
        <begin position="1209"/>
        <end position="1220"/>
    </location>
</feature>
<reference evidence="2" key="1">
    <citation type="journal article" date="2022" name="G3 (Bethesda)">
        <title>High quality genome of the basidiomycete yeast Dioszegia hungarica PDD-24b-2 isolated from cloud water.</title>
        <authorList>
            <person name="Jarrige D."/>
            <person name="Haridas S."/>
            <person name="Bleykasten-Grosshans C."/>
            <person name="Joly M."/>
            <person name="Nadalig T."/>
            <person name="Sancelme M."/>
            <person name="Vuilleumier S."/>
            <person name="Grigoriev I.V."/>
            <person name="Amato P."/>
            <person name="Bringel F."/>
        </authorList>
    </citation>
    <scope>NUCLEOTIDE SEQUENCE</scope>
    <source>
        <strain evidence="2">PDD-24b-2</strain>
    </source>
</reference>
<feature type="region of interest" description="Disordered" evidence="1">
    <location>
        <begin position="1"/>
        <end position="46"/>
    </location>
</feature>
<gene>
    <name evidence="2" type="ORF">MKK02DRAFT_30805</name>
</gene>
<feature type="compositionally biased region" description="Polar residues" evidence="1">
    <location>
        <begin position="1309"/>
        <end position="1320"/>
    </location>
</feature>
<feature type="compositionally biased region" description="Basic and acidic residues" evidence="1">
    <location>
        <begin position="236"/>
        <end position="254"/>
    </location>
</feature>
<evidence type="ECO:0000256" key="1">
    <source>
        <dbReference type="SAM" id="MobiDB-lite"/>
    </source>
</evidence>
<feature type="region of interest" description="Disordered" evidence="1">
    <location>
        <begin position="1266"/>
        <end position="1285"/>
    </location>
</feature>
<feature type="region of interest" description="Disordered" evidence="1">
    <location>
        <begin position="1658"/>
        <end position="1679"/>
    </location>
</feature>
<dbReference type="Proteomes" id="UP001164286">
    <property type="component" value="Unassembled WGS sequence"/>
</dbReference>
<organism evidence="2 3">
    <name type="scientific">Dioszegia hungarica</name>
    <dbReference type="NCBI Taxonomy" id="4972"/>
    <lineage>
        <taxon>Eukaryota</taxon>
        <taxon>Fungi</taxon>
        <taxon>Dikarya</taxon>
        <taxon>Basidiomycota</taxon>
        <taxon>Agaricomycotina</taxon>
        <taxon>Tremellomycetes</taxon>
        <taxon>Tremellales</taxon>
        <taxon>Bulleribasidiaceae</taxon>
        <taxon>Dioszegia</taxon>
    </lineage>
</organism>
<evidence type="ECO:0000313" key="2">
    <source>
        <dbReference type="EMBL" id="KAI9631804.1"/>
    </source>
</evidence>
<feature type="region of interest" description="Disordered" evidence="1">
    <location>
        <begin position="1292"/>
        <end position="1323"/>
    </location>
</feature>
<feature type="compositionally biased region" description="Polar residues" evidence="1">
    <location>
        <begin position="941"/>
        <end position="960"/>
    </location>
</feature>
<comment type="caution">
    <text evidence="2">The sequence shown here is derived from an EMBL/GenBank/DDBJ whole genome shotgun (WGS) entry which is preliminary data.</text>
</comment>
<feature type="compositionally biased region" description="Basic and acidic residues" evidence="1">
    <location>
        <begin position="1524"/>
        <end position="1534"/>
    </location>
</feature>
<feature type="region of interest" description="Disordered" evidence="1">
    <location>
        <begin position="321"/>
        <end position="358"/>
    </location>
</feature>
<feature type="compositionally biased region" description="Low complexity" evidence="1">
    <location>
        <begin position="1412"/>
        <end position="1426"/>
    </location>
</feature>
<feature type="region of interest" description="Disordered" evidence="1">
    <location>
        <begin position="1393"/>
        <end position="1426"/>
    </location>
</feature>
<feature type="region of interest" description="Disordered" evidence="1">
    <location>
        <begin position="939"/>
        <end position="1072"/>
    </location>
</feature>
<dbReference type="EMBL" id="JAKWFO010000016">
    <property type="protein sequence ID" value="KAI9631804.1"/>
    <property type="molecule type" value="Genomic_DNA"/>
</dbReference>
<feature type="compositionally biased region" description="Basic and acidic residues" evidence="1">
    <location>
        <begin position="1191"/>
        <end position="1204"/>
    </location>
</feature>
<accession>A0AA38H2L6</accession>
<sequence length="1729" mass="186978">MPDLNSLRGNMPPTAPSPPRGAQSSPVLSEAPPPTRQMSPAQSMATVHDLPTFKEALDELKLTMRSAEDHEPRLGLYAMPALWSLERGTLPPNSTATPYEDTVGFSCLISGSTIRADVTLTCKSALDDTMTSSRPQQLALQVPDHSWLSITEHCAADRRREGNGSGTLHDDILKLWGLYRSAFPVSALFPVSANRAEVQYDETVDTWIPAASDTTIEVGIAFRNAASGQAETFEVPTDRDGNPPSEFERTRDVTPGEEDSSDNDDHYTSLAATSAELRPPQTQYRCCHGAQTCTVHNLELLSVRPLLSVGGTQPDWRCRPSIGSARRVAPSDSNAYEQGHPFMRTPRRSYGVTRSGAGRADCGGTKDIAAGRGGAARDEVRTREDFDFLSRSLRGRGIHLKTMNVSITLGVRGVGDATCKATVERSVPTPEAVQPWAPDISSEPYLRTPSIAFLPTSVCFYKSLIHSDYVTVYITPQPYSLVRRSEPPCLRHQRRDLTLRAPSTLASQPALISVGDYINQSLPDEEDRRKADFASKYDSRLIPSGHDHPISIPFEGSENCDIDITGDTNTKIPLTMHLKLKYGTALELSESDGKYMKDLISGFLRASDEADESSVKLEIELTGLSILDPRNASTLAHDKEDGKTYPLHLTVARSTIRTGPSGLYPVREMRSRFWRANDQSAALRYSGHTGARRASLTECRYLEIPADFVWAVDLVLRDIEEPMYMFFRPPASTSRRLSTPTYSATLQTLCSERGSNLKQGCHAADFLGFSFALSRYPSRSFPPLYLVQPHQLPALRYNQVSALPALHIFLIIMSEPHPDQLVHPHPHGHQLLHLNLYQQHQYPNQPFLGTGASDQLYHPHPDPSWIPPASFGVHPLHTIMQGQETVTYNLPLGGPVPIPTDQLLLHPSGYFSHIHLQHLRPPHAEAYIEALPFPLCGTPETDPTSLGSLSRPPTRNSLAHSRQHSTATSITASSAHSGASEYQPAPSKSKSKAAPKKKARKQAAALGQVKSSGLGRPRRTASAGIAAPTLPPSNQASEPTRRKAAPAPVPPPDSPVTPAHSSFSDDIDPPPDITAENVKYPLLAAPLGTTYSINNFVILIPAHYAPPHTDIKASEYEQYTCRLCRKTYTGKNARSVARRHLQDKHMVRLELQERRSRWDRSNVYEPPKDEVERKDRDRAAKAIWARKHRQAEKERIEAALRRDLSPPPKKSRKGSKKGRSAKSISAAGTAGSRGLADPEDDSMSEIRALYGMSTEEIESLIAGATDLPDQAADMGEPSGGGGRRVHRTLASAENTPTRPILPQHPPKQLTESPLSSSPDQVAQGVHQDWVPDGWDDPSRWSALPLQLGAGAALAPAAHIGPLPSGGPLADADAAADDRTAELAAQTLLNIQSTPVAPSPRKGISRPTPFRRSMLGSSSSSGALAPTSSALSMSMSMTDAFPSWPHILDTPISLRPRGKRTITVQGQVSSSFRPGLSEDRTVVRGRLAAGERSLSFSATPVRAGMGLDDPFVFSPAGVWGTSTSRGKENAEEQLRGGKGGKRGQGMAVGDLGSSPVPMMSKRPPLHPVPLPSLNAGTPSDIRTGTGTHTYVHPTPQTLGRNAHHSSSSLSSTLIAPSTSFHQPNISPLKRLGVFATPTTRRATAGNARFGASASVSFSKTPGGGGAGIGAGADEERSGKGWMLSSPAGDGVAAELGLVGAWGYGSTETPMRGVVGAETPVRERERERQRG</sequence>
<feature type="compositionally biased region" description="Basic residues" evidence="1">
    <location>
        <begin position="989"/>
        <end position="1001"/>
    </location>
</feature>
<protein>
    <submittedName>
        <fullName evidence="2">Uncharacterized protein</fullName>
    </submittedName>
</protein>
<proteinExistence type="predicted"/>
<keyword evidence="3" id="KW-1185">Reference proteome</keyword>
<feature type="region of interest" description="Disordered" evidence="1">
    <location>
        <begin position="1521"/>
        <end position="1552"/>
    </location>
</feature>
<feature type="region of interest" description="Disordered" evidence="1">
    <location>
        <begin position="1185"/>
        <end position="1242"/>
    </location>
</feature>
<feature type="compositionally biased region" description="Polar residues" evidence="1">
    <location>
        <begin position="36"/>
        <end position="45"/>
    </location>
</feature>
<dbReference type="RefSeq" id="XP_052941581.1">
    <property type="nucleotide sequence ID" value="XM_053088140.1"/>
</dbReference>
<feature type="region of interest" description="Disordered" evidence="1">
    <location>
        <begin position="229"/>
        <end position="266"/>
    </location>
</feature>